<organism evidence="1">
    <name type="scientific">Physcomitrium patens</name>
    <name type="common">Spreading-leaved earth moss</name>
    <name type="synonym">Physcomitrella patens</name>
    <dbReference type="NCBI Taxonomy" id="3218"/>
    <lineage>
        <taxon>Eukaryota</taxon>
        <taxon>Viridiplantae</taxon>
        <taxon>Streptophyta</taxon>
        <taxon>Embryophyta</taxon>
        <taxon>Bryophyta</taxon>
        <taxon>Bryophytina</taxon>
        <taxon>Bryopsida</taxon>
        <taxon>Funariidae</taxon>
        <taxon>Funariales</taxon>
        <taxon>Funariaceae</taxon>
        <taxon>Physcomitrium</taxon>
    </lineage>
</organism>
<reference evidence="1 3" key="2">
    <citation type="journal article" date="2018" name="Plant J.">
        <title>The Physcomitrella patens chromosome-scale assembly reveals moss genome structure and evolution.</title>
        <authorList>
            <person name="Lang D."/>
            <person name="Ullrich K.K."/>
            <person name="Murat F."/>
            <person name="Fuchs J."/>
            <person name="Jenkins J."/>
            <person name="Haas F.B."/>
            <person name="Piednoel M."/>
            <person name="Gundlach H."/>
            <person name="Van Bel M."/>
            <person name="Meyberg R."/>
            <person name="Vives C."/>
            <person name="Morata J."/>
            <person name="Symeonidi A."/>
            <person name="Hiss M."/>
            <person name="Muchero W."/>
            <person name="Kamisugi Y."/>
            <person name="Saleh O."/>
            <person name="Blanc G."/>
            <person name="Decker E.L."/>
            <person name="van Gessel N."/>
            <person name="Grimwood J."/>
            <person name="Hayes R.D."/>
            <person name="Graham S.W."/>
            <person name="Gunter L.E."/>
            <person name="McDaniel S.F."/>
            <person name="Hoernstein S.N.W."/>
            <person name="Larsson A."/>
            <person name="Li F.W."/>
            <person name="Perroud P.F."/>
            <person name="Phillips J."/>
            <person name="Ranjan P."/>
            <person name="Rokshar D.S."/>
            <person name="Rothfels C.J."/>
            <person name="Schneider L."/>
            <person name="Shu S."/>
            <person name="Stevenson D.W."/>
            <person name="Thummler F."/>
            <person name="Tillich M."/>
            <person name="Villarreal Aguilar J.C."/>
            <person name="Widiez T."/>
            <person name="Wong G.K."/>
            <person name="Wymore A."/>
            <person name="Zhang Y."/>
            <person name="Zimmer A.D."/>
            <person name="Quatrano R.S."/>
            <person name="Mayer K.F.X."/>
            <person name="Goodstein D."/>
            <person name="Casacuberta J.M."/>
            <person name="Vandepoele K."/>
            <person name="Reski R."/>
            <person name="Cuming A.C."/>
            <person name="Tuskan G.A."/>
            <person name="Maumus F."/>
            <person name="Salse J."/>
            <person name="Schmutz J."/>
            <person name="Rensing S.A."/>
        </authorList>
    </citation>
    <scope>NUCLEOTIDE SEQUENCE [LARGE SCALE GENOMIC DNA]</scope>
    <source>
        <strain evidence="2 3">cv. Gransden 2004</strain>
    </source>
</reference>
<gene>
    <name evidence="1" type="ORF">PHYPA_006859</name>
</gene>
<dbReference type="AlphaFoldDB" id="A0A2K1KQ87"/>
<evidence type="ECO:0000313" key="1">
    <source>
        <dbReference type="EMBL" id="PNR55962.1"/>
    </source>
</evidence>
<reference evidence="2" key="3">
    <citation type="submission" date="2020-12" db="UniProtKB">
        <authorList>
            <consortium name="EnsemblPlants"/>
        </authorList>
    </citation>
    <scope>IDENTIFICATION</scope>
</reference>
<proteinExistence type="predicted"/>
<evidence type="ECO:0000313" key="3">
    <source>
        <dbReference type="Proteomes" id="UP000006727"/>
    </source>
</evidence>
<dbReference type="PaxDb" id="3218-PP1S115_191V6.1"/>
<dbReference type="Gramene" id="Pp3c4_28140V3.2">
    <property type="protein sequence ID" value="PAC:32920394.CDS.1"/>
    <property type="gene ID" value="Pp3c4_28140"/>
</dbReference>
<sequence length="73" mass="8325">MPLGNSHRPLLVGGIRQASITPERCGTSLWIMAKSKGVFIYYIRESTIYFRPRLLQPKYSGSFCKQVKLPYSS</sequence>
<keyword evidence="3" id="KW-1185">Reference proteome</keyword>
<protein>
    <submittedName>
        <fullName evidence="1 2">Uncharacterized protein</fullName>
    </submittedName>
</protein>
<evidence type="ECO:0000313" key="2">
    <source>
        <dbReference type="EnsemblPlants" id="PAC:32920393.CDS.1"/>
    </source>
</evidence>
<dbReference type="EnsemblPlants" id="Pp3c4_28140V3.2">
    <property type="protein sequence ID" value="PAC:32920394.CDS.1"/>
    <property type="gene ID" value="Pp3c4_28140"/>
</dbReference>
<dbReference type="EMBL" id="ABEU02000004">
    <property type="protein sequence ID" value="PNR55962.1"/>
    <property type="molecule type" value="Genomic_DNA"/>
</dbReference>
<dbReference type="InParanoid" id="A0A2K1KQ87"/>
<dbReference type="Gramene" id="Pp3c4_28140V3.1">
    <property type="protein sequence ID" value="PAC:32920393.CDS.1"/>
    <property type="gene ID" value="Pp3c4_28140"/>
</dbReference>
<reference evidence="1 3" key="1">
    <citation type="journal article" date="2008" name="Science">
        <title>The Physcomitrella genome reveals evolutionary insights into the conquest of land by plants.</title>
        <authorList>
            <person name="Rensing S."/>
            <person name="Lang D."/>
            <person name="Zimmer A."/>
            <person name="Terry A."/>
            <person name="Salamov A."/>
            <person name="Shapiro H."/>
            <person name="Nishiyama T."/>
            <person name="Perroud P.-F."/>
            <person name="Lindquist E."/>
            <person name="Kamisugi Y."/>
            <person name="Tanahashi T."/>
            <person name="Sakakibara K."/>
            <person name="Fujita T."/>
            <person name="Oishi K."/>
            <person name="Shin-I T."/>
            <person name="Kuroki Y."/>
            <person name="Toyoda A."/>
            <person name="Suzuki Y."/>
            <person name="Hashimoto A."/>
            <person name="Yamaguchi K."/>
            <person name="Sugano A."/>
            <person name="Kohara Y."/>
            <person name="Fujiyama A."/>
            <person name="Anterola A."/>
            <person name="Aoki S."/>
            <person name="Ashton N."/>
            <person name="Barbazuk W.B."/>
            <person name="Barker E."/>
            <person name="Bennetzen J."/>
            <person name="Bezanilla M."/>
            <person name="Blankenship R."/>
            <person name="Cho S.H."/>
            <person name="Dutcher S."/>
            <person name="Estelle M."/>
            <person name="Fawcett J.A."/>
            <person name="Gundlach H."/>
            <person name="Hanada K."/>
            <person name="Heyl A."/>
            <person name="Hicks K.A."/>
            <person name="Hugh J."/>
            <person name="Lohr M."/>
            <person name="Mayer K."/>
            <person name="Melkozernov A."/>
            <person name="Murata T."/>
            <person name="Nelson D."/>
            <person name="Pils B."/>
            <person name="Prigge M."/>
            <person name="Reiss B."/>
            <person name="Renner T."/>
            <person name="Rombauts S."/>
            <person name="Rushton P."/>
            <person name="Sanderfoot A."/>
            <person name="Schween G."/>
            <person name="Shiu S.-H."/>
            <person name="Stueber K."/>
            <person name="Theodoulou F.L."/>
            <person name="Tu H."/>
            <person name="Van de Peer Y."/>
            <person name="Verrier P.J."/>
            <person name="Waters E."/>
            <person name="Wood A."/>
            <person name="Yang L."/>
            <person name="Cove D."/>
            <person name="Cuming A."/>
            <person name="Hasebe M."/>
            <person name="Lucas S."/>
            <person name="Mishler D.B."/>
            <person name="Reski R."/>
            <person name="Grigoriev I."/>
            <person name="Quatrano R.S."/>
            <person name="Boore J.L."/>
        </authorList>
    </citation>
    <scope>NUCLEOTIDE SEQUENCE [LARGE SCALE GENOMIC DNA]</scope>
    <source>
        <strain evidence="2 3">cv. Gransden 2004</strain>
    </source>
</reference>
<name>A0A2K1KQ87_PHYPA</name>
<accession>A0A2K1KQ87</accession>
<dbReference type="Proteomes" id="UP000006727">
    <property type="component" value="Chromosome 4"/>
</dbReference>
<dbReference type="EnsemblPlants" id="Pp3c4_28140V3.1">
    <property type="protein sequence ID" value="PAC:32920393.CDS.1"/>
    <property type="gene ID" value="Pp3c4_28140"/>
</dbReference>